<dbReference type="Proteomes" id="UP000708208">
    <property type="component" value="Unassembled WGS sequence"/>
</dbReference>
<accession>A0A8J2P456</accession>
<feature type="compositionally biased region" description="Basic and acidic residues" evidence="1">
    <location>
        <begin position="275"/>
        <end position="287"/>
    </location>
</feature>
<dbReference type="EMBL" id="CAJVCH010332626">
    <property type="protein sequence ID" value="CAG7787166.1"/>
    <property type="molecule type" value="Genomic_DNA"/>
</dbReference>
<feature type="region of interest" description="Disordered" evidence="1">
    <location>
        <begin position="173"/>
        <end position="298"/>
    </location>
</feature>
<dbReference type="AlphaFoldDB" id="A0A8J2P456"/>
<organism evidence="2 3">
    <name type="scientific">Allacma fusca</name>
    <dbReference type="NCBI Taxonomy" id="39272"/>
    <lineage>
        <taxon>Eukaryota</taxon>
        <taxon>Metazoa</taxon>
        <taxon>Ecdysozoa</taxon>
        <taxon>Arthropoda</taxon>
        <taxon>Hexapoda</taxon>
        <taxon>Collembola</taxon>
        <taxon>Symphypleona</taxon>
        <taxon>Sminthuridae</taxon>
        <taxon>Allacma</taxon>
    </lineage>
</organism>
<comment type="caution">
    <text evidence="2">The sequence shown here is derived from an EMBL/GenBank/DDBJ whole genome shotgun (WGS) entry which is preliminary data.</text>
</comment>
<proteinExistence type="predicted"/>
<reference evidence="2" key="1">
    <citation type="submission" date="2021-06" db="EMBL/GenBank/DDBJ databases">
        <authorList>
            <person name="Hodson N. C."/>
            <person name="Mongue J. A."/>
            <person name="Jaron S. K."/>
        </authorList>
    </citation>
    <scope>NUCLEOTIDE SEQUENCE</scope>
</reference>
<feature type="compositionally biased region" description="Polar residues" evidence="1">
    <location>
        <begin position="210"/>
        <end position="220"/>
    </location>
</feature>
<feature type="compositionally biased region" description="Basic residues" evidence="1">
    <location>
        <begin position="237"/>
        <end position="249"/>
    </location>
</feature>
<gene>
    <name evidence="2" type="ORF">AFUS01_LOCUS25683</name>
</gene>
<feature type="compositionally biased region" description="Basic and acidic residues" evidence="1">
    <location>
        <begin position="221"/>
        <end position="236"/>
    </location>
</feature>
<keyword evidence="3" id="KW-1185">Reference proteome</keyword>
<evidence type="ECO:0000313" key="2">
    <source>
        <dbReference type="EMBL" id="CAG7787166.1"/>
    </source>
</evidence>
<name>A0A8J2P456_9HEXA</name>
<sequence length="298" mass="33535">KGADCNIHLDEHSRQEGPLYDFSDSDFELEVEDDLSDEENEQYLGDTDTVTYAVKQYMYAGPYVHHYSHSKGVKFPKVDEEVTLGYKPDYSIAGEKQSISSVEIPGFIFRFSTKWFTADGLLEIPPDAVLDGYQLTIWLHYTNKTTTKNPLEDPKNQTVDVVLFAGGSGANKGEKIKASAKNTNGTAKTRSNKNVAKNLNRQLSKEEVTKTPQAKTNKLVTSEKKTEHPHAKDRYGKRTKHGKKGALKKFAKDLYEEDKISSKKRKSRSPLESGSESKTDLSVEETKGILNFRSANWQ</sequence>
<protein>
    <submittedName>
        <fullName evidence="2">Uncharacterized protein</fullName>
    </submittedName>
</protein>
<feature type="compositionally biased region" description="Basic and acidic residues" evidence="1">
    <location>
        <begin position="250"/>
        <end position="261"/>
    </location>
</feature>
<evidence type="ECO:0000256" key="1">
    <source>
        <dbReference type="SAM" id="MobiDB-lite"/>
    </source>
</evidence>
<feature type="non-terminal residue" evidence="2">
    <location>
        <position position="1"/>
    </location>
</feature>
<evidence type="ECO:0000313" key="3">
    <source>
        <dbReference type="Proteomes" id="UP000708208"/>
    </source>
</evidence>
<feature type="compositionally biased region" description="Polar residues" evidence="1">
    <location>
        <begin position="180"/>
        <end position="202"/>
    </location>
</feature>